<dbReference type="Proteomes" id="UP001291623">
    <property type="component" value="Unassembled WGS sequence"/>
</dbReference>
<protein>
    <submittedName>
        <fullName evidence="1">Uncharacterized protein</fullName>
    </submittedName>
</protein>
<proteinExistence type="predicted"/>
<sequence>MEFLKDVIETMWKIWDRKIRSLSEIEQKSEKNPLVQPASTRIIIVILFRLKIQFGHERVRGRKEKEKERVEKFSVSNNDPKCNTTGFLSSTEGEKLLEQQADSSIPLFFWVQKIHRRPLKQQLSPKSFLKFMSPVRRNADSIPVVLGIKRSSIFYVESIARVRKLSLSGLLLYNLRMADQLSKGIYSFGRMIACPFDKHTHKGKRGDGPVRFGLGELAGWAWGNKGNLLNVPSTLTQKKLIGGKIKYLSSVRLLRNYR</sequence>
<comment type="caution">
    <text evidence="1">The sequence shown here is derived from an EMBL/GenBank/DDBJ whole genome shotgun (WGS) entry which is preliminary data.</text>
</comment>
<dbReference type="Pfam" id="PF08660">
    <property type="entry name" value="Alg14"/>
    <property type="match status" value="1"/>
</dbReference>
<dbReference type="AlphaFoldDB" id="A0AAE1UZC0"/>
<keyword evidence="2" id="KW-1185">Reference proteome</keyword>
<name>A0AAE1UZC0_9SOLA</name>
<reference evidence="1" key="1">
    <citation type="submission" date="2023-12" db="EMBL/GenBank/DDBJ databases">
        <title>Genome assembly of Anisodus tanguticus.</title>
        <authorList>
            <person name="Wang Y.-J."/>
        </authorList>
    </citation>
    <scope>NUCLEOTIDE SEQUENCE</scope>
    <source>
        <strain evidence="1">KB-2021</strain>
        <tissue evidence="1">Leaf</tissue>
    </source>
</reference>
<evidence type="ECO:0000313" key="1">
    <source>
        <dbReference type="EMBL" id="KAK4342819.1"/>
    </source>
</evidence>
<gene>
    <name evidence="1" type="ORF">RND71_038635</name>
</gene>
<dbReference type="GO" id="GO:0006488">
    <property type="term" value="P:dolichol-linked oligosaccharide biosynthetic process"/>
    <property type="evidence" value="ECO:0007669"/>
    <property type="project" value="InterPro"/>
</dbReference>
<evidence type="ECO:0000313" key="2">
    <source>
        <dbReference type="Proteomes" id="UP001291623"/>
    </source>
</evidence>
<dbReference type="EMBL" id="JAVYJV010000021">
    <property type="protein sequence ID" value="KAK4342819.1"/>
    <property type="molecule type" value="Genomic_DNA"/>
</dbReference>
<accession>A0AAE1UZC0</accession>
<organism evidence="1 2">
    <name type="scientific">Anisodus tanguticus</name>
    <dbReference type="NCBI Taxonomy" id="243964"/>
    <lineage>
        <taxon>Eukaryota</taxon>
        <taxon>Viridiplantae</taxon>
        <taxon>Streptophyta</taxon>
        <taxon>Embryophyta</taxon>
        <taxon>Tracheophyta</taxon>
        <taxon>Spermatophyta</taxon>
        <taxon>Magnoliopsida</taxon>
        <taxon>eudicotyledons</taxon>
        <taxon>Gunneridae</taxon>
        <taxon>Pentapetalae</taxon>
        <taxon>asterids</taxon>
        <taxon>lamiids</taxon>
        <taxon>Solanales</taxon>
        <taxon>Solanaceae</taxon>
        <taxon>Solanoideae</taxon>
        <taxon>Hyoscyameae</taxon>
        <taxon>Anisodus</taxon>
    </lineage>
</organism>
<dbReference type="InterPro" id="IPR013969">
    <property type="entry name" value="Oligosacch_biosynth_Alg14"/>
</dbReference>